<keyword evidence="4" id="KW-1185">Reference proteome</keyword>
<reference evidence="3 4" key="1">
    <citation type="submission" date="2012-08" db="EMBL/GenBank/DDBJ databases">
        <title>Whole genome shotgun sequence of Kineosphaera limosa NBRC 100340.</title>
        <authorList>
            <person name="Yoshida I."/>
            <person name="Isaki S."/>
            <person name="Hosoyama A."/>
            <person name="Tsuchikane K."/>
            <person name="Katsumata H."/>
            <person name="Ando Y."/>
            <person name="Ohji S."/>
            <person name="Hamada M."/>
            <person name="Tamura T."/>
            <person name="Yamazoe A."/>
            <person name="Yamazaki S."/>
            <person name="Fujita N."/>
        </authorList>
    </citation>
    <scope>NUCLEOTIDE SEQUENCE [LARGE SCALE GENOMIC DNA]</scope>
    <source>
        <strain evidence="3 4">NBRC 100340</strain>
    </source>
</reference>
<dbReference type="InterPro" id="IPR010089">
    <property type="entry name" value="Flavoprotein_WrbA-like"/>
</dbReference>
<dbReference type="STRING" id="1184609.KILIM_080_00290"/>
<dbReference type="NCBIfam" id="NF002999">
    <property type="entry name" value="PRK03767.1"/>
    <property type="match status" value="1"/>
</dbReference>
<dbReference type="Pfam" id="PF03358">
    <property type="entry name" value="FMN_red"/>
    <property type="match status" value="1"/>
</dbReference>
<evidence type="ECO:0000256" key="1">
    <source>
        <dbReference type="ARBA" id="ARBA00006961"/>
    </source>
</evidence>
<feature type="domain" description="Flavodoxin-like" evidence="2">
    <location>
        <begin position="4"/>
        <end position="190"/>
    </location>
</feature>
<dbReference type="PROSITE" id="PS50902">
    <property type="entry name" value="FLAVODOXIN_LIKE"/>
    <property type="match status" value="1"/>
</dbReference>
<organism evidence="3 4">
    <name type="scientific">Kineosphaera limosa NBRC 100340</name>
    <dbReference type="NCBI Taxonomy" id="1184609"/>
    <lineage>
        <taxon>Bacteria</taxon>
        <taxon>Bacillati</taxon>
        <taxon>Actinomycetota</taxon>
        <taxon>Actinomycetes</taxon>
        <taxon>Micrococcales</taxon>
        <taxon>Dermatophilaceae</taxon>
        <taxon>Kineosphaera</taxon>
    </lineage>
</organism>
<evidence type="ECO:0000313" key="4">
    <source>
        <dbReference type="Proteomes" id="UP000008366"/>
    </source>
</evidence>
<dbReference type="GO" id="GO:0016020">
    <property type="term" value="C:membrane"/>
    <property type="evidence" value="ECO:0007669"/>
    <property type="project" value="TreeGrafter"/>
</dbReference>
<accession>K6VNF8</accession>
<comment type="similarity">
    <text evidence="1">Belongs to the WrbA family.</text>
</comment>
<proteinExistence type="inferred from homology"/>
<dbReference type="PANTHER" id="PTHR30546:SF23">
    <property type="entry name" value="FLAVOPROTEIN-LIKE PROTEIN YCP4-RELATED"/>
    <property type="match status" value="1"/>
</dbReference>
<gene>
    <name evidence="3" type="ORF">KILIM_080_00290</name>
</gene>
<comment type="caution">
    <text evidence="3">The sequence shown here is derived from an EMBL/GenBank/DDBJ whole genome shotgun (WGS) entry which is preliminary data.</text>
</comment>
<dbReference type="eggNOG" id="COG0655">
    <property type="taxonomic scope" value="Bacteria"/>
</dbReference>
<dbReference type="RefSeq" id="WP_006594290.1">
    <property type="nucleotide sequence ID" value="NZ_BAHD01000080.1"/>
</dbReference>
<dbReference type="InterPro" id="IPR008254">
    <property type="entry name" value="Flavodoxin/NO_synth"/>
</dbReference>
<dbReference type="GO" id="GO:0010181">
    <property type="term" value="F:FMN binding"/>
    <property type="evidence" value="ECO:0007669"/>
    <property type="project" value="InterPro"/>
</dbReference>
<evidence type="ECO:0000259" key="2">
    <source>
        <dbReference type="PROSITE" id="PS50902"/>
    </source>
</evidence>
<dbReference type="GO" id="GO:0003955">
    <property type="term" value="F:NAD(P)H dehydrogenase (quinone) activity"/>
    <property type="evidence" value="ECO:0007669"/>
    <property type="project" value="InterPro"/>
</dbReference>
<protein>
    <submittedName>
        <fullName evidence="3">Putative flavoprotein</fullName>
    </submittedName>
</protein>
<dbReference type="FunFam" id="3.40.50.360:FF:000001">
    <property type="entry name" value="NAD(P)H dehydrogenase (Quinone) FQR1-like"/>
    <property type="match status" value="1"/>
</dbReference>
<dbReference type="PANTHER" id="PTHR30546">
    <property type="entry name" value="FLAVODOXIN-RELATED PROTEIN WRBA-RELATED"/>
    <property type="match status" value="1"/>
</dbReference>
<dbReference type="Gene3D" id="3.40.50.360">
    <property type="match status" value="1"/>
</dbReference>
<dbReference type="SUPFAM" id="SSF52218">
    <property type="entry name" value="Flavoproteins"/>
    <property type="match status" value="1"/>
</dbReference>
<evidence type="ECO:0000313" key="3">
    <source>
        <dbReference type="EMBL" id="GAB97758.1"/>
    </source>
</evidence>
<dbReference type="AlphaFoldDB" id="K6VNF8"/>
<dbReference type="EMBL" id="BAHD01000080">
    <property type="protein sequence ID" value="GAB97758.1"/>
    <property type="molecule type" value="Genomic_DNA"/>
</dbReference>
<name>K6VNF8_9MICO</name>
<dbReference type="OrthoDB" id="9801479at2"/>
<dbReference type="InterPro" id="IPR005025">
    <property type="entry name" value="FMN_Rdtase-like_dom"/>
</dbReference>
<dbReference type="InterPro" id="IPR029039">
    <property type="entry name" value="Flavoprotein-like_sf"/>
</dbReference>
<dbReference type="Proteomes" id="UP000008366">
    <property type="component" value="Unassembled WGS sequence"/>
</dbReference>
<sequence>MTRIAVIYYSSSGANHSIAEAFVAGAAGAGAEVRLRRVAELAPSDVVARNSAWSAHLRATDHIEIATPEDLAWADGFVLGAPTRFGQPAAQLRQFLDTTSGVWGEGHLAGKPATGFTSSDERHGGQEATLLALHHTFFHWGSIIVPTGYVDYDLSHAAGGNPYGVSAIVADGPPDEHVLALARYQAGRLVAIADALAPVRSA</sequence>
<dbReference type="NCBIfam" id="TIGR01755">
    <property type="entry name" value="flav_wrbA"/>
    <property type="match status" value="1"/>
</dbReference>